<evidence type="ECO:0008006" key="3">
    <source>
        <dbReference type="Google" id="ProtNLM"/>
    </source>
</evidence>
<dbReference type="Gene3D" id="2.40.50.40">
    <property type="match status" value="1"/>
</dbReference>
<feature type="non-terminal residue" evidence="1">
    <location>
        <position position="52"/>
    </location>
</feature>
<dbReference type="Proteomes" id="UP000054549">
    <property type="component" value="Unassembled WGS sequence"/>
</dbReference>
<accession>A0A0C2RU73</accession>
<evidence type="ECO:0000313" key="1">
    <source>
        <dbReference type="EMBL" id="KIL53790.1"/>
    </source>
</evidence>
<dbReference type="SUPFAM" id="SSF54160">
    <property type="entry name" value="Chromo domain-like"/>
    <property type="match status" value="1"/>
</dbReference>
<evidence type="ECO:0000313" key="2">
    <source>
        <dbReference type="Proteomes" id="UP000054549"/>
    </source>
</evidence>
<name>A0A0C2RU73_AMAMK</name>
<dbReference type="OrthoDB" id="3268967at2759"/>
<organism evidence="1 2">
    <name type="scientific">Amanita muscaria (strain Koide BX008)</name>
    <dbReference type="NCBI Taxonomy" id="946122"/>
    <lineage>
        <taxon>Eukaryota</taxon>
        <taxon>Fungi</taxon>
        <taxon>Dikarya</taxon>
        <taxon>Basidiomycota</taxon>
        <taxon>Agaricomycotina</taxon>
        <taxon>Agaricomycetes</taxon>
        <taxon>Agaricomycetidae</taxon>
        <taxon>Agaricales</taxon>
        <taxon>Pluteineae</taxon>
        <taxon>Amanitaceae</taxon>
        <taxon>Amanita</taxon>
    </lineage>
</organism>
<reference evidence="1 2" key="1">
    <citation type="submission" date="2014-04" db="EMBL/GenBank/DDBJ databases">
        <title>Evolutionary Origins and Diversification of the Mycorrhizal Mutualists.</title>
        <authorList>
            <consortium name="DOE Joint Genome Institute"/>
            <consortium name="Mycorrhizal Genomics Consortium"/>
            <person name="Kohler A."/>
            <person name="Kuo A."/>
            <person name="Nagy L.G."/>
            <person name="Floudas D."/>
            <person name="Copeland A."/>
            <person name="Barry K.W."/>
            <person name="Cichocki N."/>
            <person name="Veneault-Fourrey C."/>
            <person name="LaButti K."/>
            <person name="Lindquist E.A."/>
            <person name="Lipzen A."/>
            <person name="Lundell T."/>
            <person name="Morin E."/>
            <person name="Murat C."/>
            <person name="Riley R."/>
            <person name="Ohm R."/>
            <person name="Sun H."/>
            <person name="Tunlid A."/>
            <person name="Henrissat B."/>
            <person name="Grigoriev I.V."/>
            <person name="Hibbett D.S."/>
            <person name="Martin F."/>
        </authorList>
    </citation>
    <scope>NUCLEOTIDE SEQUENCE [LARGE SCALE GENOMIC DNA]</scope>
    <source>
        <strain evidence="1 2">Koide BX008</strain>
    </source>
</reference>
<dbReference type="EMBL" id="KN819286">
    <property type="protein sequence ID" value="KIL53790.1"/>
    <property type="molecule type" value="Genomic_DNA"/>
</dbReference>
<proteinExistence type="predicted"/>
<keyword evidence="2" id="KW-1185">Reference proteome</keyword>
<feature type="non-terminal residue" evidence="1">
    <location>
        <position position="1"/>
    </location>
</feature>
<dbReference type="InParanoid" id="A0A0C2RU73"/>
<dbReference type="InterPro" id="IPR016197">
    <property type="entry name" value="Chromo-like_dom_sf"/>
</dbReference>
<dbReference type="HOGENOM" id="CLU_197186_0_0_1"/>
<gene>
    <name evidence="1" type="ORF">M378DRAFT_60251</name>
</gene>
<sequence length="52" mass="6151">FPSRVPIWPEPVLVEGVEEWPVEAIIDERRCGRGMRYLVRFVNQGPAEDRWL</sequence>
<protein>
    <recommendedName>
        <fullName evidence="3">Chromo domain-containing protein</fullName>
    </recommendedName>
</protein>
<dbReference type="AlphaFoldDB" id="A0A0C2RU73"/>